<feature type="signal peptide" evidence="1">
    <location>
        <begin position="1"/>
        <end position="21"/>
    </location>
</feature>
<gene>
    <name evidence="2" type="ORF">LV89_02103</name>
</gene>
<proteinExistence type="predicted"/>
<evidence type="ECO:0000313" key="2">
    <source>
        <dbReference type="EMBL" id="PWK26897.1"/>
    </source>
</evidence>
<keyword evidence="1" id="KW-0732">Signal</keyword>
<evidence type="ECO:0000256" key="1">
    <source>
        <dbReference type="SAM" id="SignalP"/>
    </source>
</evidence>
<reference evidence="2 3" key="1">
    <citation type="submission" date="2018-05" db="EMBL/GenBank/DDBJ databases">
        <title>Genomic Encyclopedia of Archaeal and Bacterial Type Strains, Phase II (KMG-II): from individual species to whole genera.</title>
        <authorList>
            <person name="Goeker M."/>
        </authorList>
    </citation>
    <scope>NUCLEOTIDE SEQUENCE [LARGE SCALE GENOMIC DNA]</scope>
    <source>
        <strain evidence="2 3">DSM 22214</strain>
    </source>
</reference>
<dbReference type="OrthoDB" id="631648at2"/>
<name>A0A316EC20_9BACT</name>
<protein>
    <submittedName>
        <fullName evidence="2">Gliding motility-associated-like protein</fullName>
    </submittedName>
</protein>
<dbReference type="RefSeq" id="WP_158279562.1">
    <property type="nucleotide sequence ID" value="NZ_QGGO01000009.1"/>
</dbReference>
<evidence type="ECO:0000313" key="3">
    <source>
        <dbReference type="Proteomes" id="UP000245489"/>
    </source>
</evidence>
<feature type="chain" id="PRO_5016463869" evidence="1">
    <location>
        <begin position="22"/>
        <end position="305"/>
    </location>
</feature>
<dbReference type="Pfam" id="PF13585">
    <property type="entry name" value="CHU_C"/>
    <property type="match status" value="1"/>
</dbReference>
<accession>A0A316EC20</accession>
<comment type="caution">
    <text evidence="2">The sequence shown here is derived from an EMBL/GenBank/DDBJ whole genome shotgun (WGS) entry which is preliminary data.</text>
</comment>
<dbReference type="AlphaFoldDB" id="A0A316EC20"/>
<dbReference type="Proteomes" id="UP000245489">
    <property type="component" value="Unassembled WGS sequence"/>
</dbReference>
<dbReference type="InterPro" id="IPR026341">
    <property type="entry name" value="T9SS_type_B"/>
</dbReference>
<keyword evidence="3" id="KW-1185">Reference proteome</keyword>
<organism evidence="2 3">
    <name type="scientific">Arcicella aurantiaca</name>
    <dbReference type="NCBI Taxonomy" id="591202"/>
    <lineage>
        <taxon>Bacteria</taxon>
        <taxon>Pseudomonadati</taxon>
        <taxon>Bacteroidota</taxon>
        <taxon>Cytophagia</taxon>
        <taxon>Cytophagales</taxon>
        <taxon>Flectobacillaceae</taxon>
        <taxon>Arcicella</taxon>
    </lineage>
</organism>
<sequence>MNKKILYILGLSLIGSQTLKAQSGVFDVKITTNKLDCATKKLLVDVQVKAHDEKTKFKMGDANYRFTYNPSILNNPILEKQGFFSSRGESSDPNYGTHNLNGSVARMKEGIVSLNTFYGGSGENATEVGTEYLTVSTIGFDLVDLKSSVEIKWNEGVGKSFPATGMNEVKFSKNASGEIDYQLYNTNATGSFEGLKINLGETCSADLKSNPTNESFFIPEGFSPDGDGVNDVFEIKNPQGINMGVSIFDRFGKLVYKSDDYKNDWDGRPNQEGFDNSRPIGRGTYYYAVKRADGTTFTRFMTVNY</sequence>
<dbReference type="EMBL" id="QGGO01000009">
    <property type="protein sequence ID" value="PWK26897.1"/>
    <property type="molecule type" value="Genomic_DNA"/>
</dbReference>
<dbReference type="NCBIfam" id="TIGR04131">
    <property type="entry name" value="Bac_Flav_CTERM"/>
    <property type="match status" value="1"/>
</dbReference>